<organism evidence="1 2">
    <name type="scientific">Phytophthora cactorum</name>
    <dbReference type="NCBI Taxonomy" id="29920"/>
    <lineage>
        <taxon>Eukaryota</taxon>
        <taxon>Sar</taxon>
        <taxon>Stramenopiles</taxon>
        <taxon>Oomycota</taxon>
        <taxon>Peronosporomycetes</taxon>
        <taxon>Peronosporales</taxon>
        <taxon>Peronosporaceae</taxon>
        <taxon>Phytophthora</taxon>
    </lineage>
</organism>
<accession>A0A8T1H938</accession>
<dbReference type="Proteomes" id="UP000760860">
    <property type="component" value="Unassembled WGS sequence"/>
</dbReference>
<dbReference type="EMBL" id="RCMV01001441">
    <property type="protein sequence ID" value="KAG3208587.1"/>
    <property type="molecule type" value="Genomic_DNA"/>
</dbReference>
<sequence>MAFLQEEDDASVFEAALSFVDECSLDCLGPSTEILAASAVSELPPFKSEQCHAVFGGPSFAIDCREAATMVPLNMKSLLNDAIAPDLRLSLPPSNETMTRPKTTKAKKMATGLSVLLRKRLTQQGVECLRGKGSHTIERRTAQQRI</sequence>
<evidence type="ECO:0000313" key="1">
    <source>
        <dbReference type="EMBL" id="KAG3208587.1"/>
    </source>
</evidence>
<protein>
    <submittedName>
        <fullName evidence="1">Uncharacterized protein</fullName>
    </submittedName>
</protein>
<name>A0A8T1H938_9STRA</name>
<dbReference type="AlphaFoldDB" id="A0A8T1H938"/>
<comment type="caution">
    <text evidence="1">The sequence shown here is derived from an EMBL/GenBank/DDBJ whole genome shotgun (WGS) entry which is preliminary data.</text>
</comment>
<evidence type="ECO:0000313" key="2">
    <source>
        <dbReference type="Proteomes" id="UP000760860"/>
    </source>
</evidence>
<proteinExistence type="predicted"/>
<gene>
    <name evidence="1" type="ORF">PC129_g20391</name>
</gene>
<reference evidence="1" key="1">
    <citation type="submission" date="2018-05" db="EMBL/GenBank/DDBJ databases">
        <title>Effector identification in a new, highly contiguous assembly of the strawberry crown rot pathogen Phytophthora cactorum.</title>
        <authorList>
            <person name="Armitage A.D."/>
            <person name="Nellist C.F."/>
            <person name="Bates H."/>
            <person name="Vickerstaff R.J."/>
            <person name="Harrison R.J."/>
        </authorList>
    </citation>
    <scope>NUCLEOTIDE SEQUENCE</scope>
    <source>
        <strain evidence="1">P421</strain>
    </source>
</reference>